<evidence type="ECO:0000313" key="2">
    <source>
        <dbReference type="Proteomes" id="UP000075230"/>
    </source>
</evidence>
<comment type="caution">
    <text evidence="1">The sequence shown here is derived from an EMBL/GenBank/DDBJ whole genome shotgun (WGS) entry which is preliminary data.</text>
</comment>
<evidence type="ECO:0000313" key="1">
    <source>
        <dbReference type="EMBL" id="GAT19080.1"/>
    </source>
</evidence>
<dbReference type="Proteomes" id="UP000075230">
    <property type="component" value="Unassembled WGS sequence"/>
</dbReference>
<reference evidence="1 2" key="1">
    <citation type="journal article" date="2016" name="DNA Res.">
        <title>Genome sequence of Aspergillus luchuensis NBRC 4314.</title>
        <authorList>
            <person name="Yamada O."/>
            <person name="Machida M."/>
            <person name="Hosoyama A."/>
            <person name="Goto M."/>
            <person name="Takahashi T."/>
            <person name="Futagami T."/>
            <person name="Yamagata Y."/>
            <person name="Takeuchi M."/>
            <person name="Kobayashi T."/>
            <person name="Koike H."/>
            <person name="Abe K."/>
            <person name="Asai K."/>
            <person name="Arita M."/>
            <person name="Fujita N."/>
            <person name="Fukuda K."/>
            <person name="Higa K."/>
            <person name="Horikawa H."/>
            <person name="Ishikawa T."/>
            <person name="Jinno K."/>
            <person name="Kato Y."/>
            <person name="Kirimura K."/>
            <person name="Mizutani O."/>
            <person name="Nakasone K."/>
            <person name="Sano M."/>
            <person name="Shiraishi Y."/>
            <person name="Tsukahara M."/>
            <person name="Gomi K."/>
        </authorList>
    </citation>
    <scope>NUCLEOTIDE SEQUENCE [LARGE SCALE GENOMIC DNA]</scope>
    <source>
        <strain evidence="1 2">RIB 2604</strain>
    </source>
</reference>
<name>A0A146EYK6_ASPKA</name>
<accession>A0A146EYK6</accession>
<proteinExistence type="predicted"/>
<dbReference type="EMBL" id="BCWF01000004">
    <property type="protein sequence ID" value="GAT19080.1"/>
    <property type="molecule type" value="Genomic_DNA"/>
</dbReference>
<organism evidence="1 2">
    <name type="scientific">Aspergillus kawachii</name>
    <name type="common">White koji mold</name>
    <name type="synonym">Aspergillus awamori var. kawachi</name>
    <dbReference type="NCBI Taxonomy" id="1069201"/>
    <lineage>
        <taxon>Eukaryota</taxon>
        <taxon>Fungi</taxon>
        <taxon>Dikarya</taxon>
        <taxon>Ascomycota</taxon>
        <taxon>Pezizomycotina</taxon>
        <taxon>Eurotiomycetes</taxon>
        <taxon>Eurotiomycetidae</taxon>
        <taxon>Eurotiales</taxon>
        <taxon>Aspergillaceae</taxon>
        <taxon>Aspergillus</taxon>
        <taxon>Aspergillus subgen. Circumdati</taxon>
    </lineage>
</organism>
<protein>
    <submittedName>
        <fullName evidence="1">Uncharacterized protein</fullName>
    </submittedName>
</protein>
<dbReference type="AlphaFoldDB" id="A0A146EYK6"/>
<gene>
    <name evidence="1" type="ORF">RIB2604_00400120</name>
</gene>
<reference evidence="2" key="2">
    <citation type="submission" date="2016-02" db="EMBL/GenBank/DDBJ databases">
        <title>Genome sequencing of Aspergillus luchuensis NBRC 4314.</title>
        <authorList>
            <person name="Yamada O."/>
        </authorList>
    </citation>
    <scope>NUCLEOTIDE SEQUENCE [LARGE SCALE GENOMIC DNA]</scope>
    <source>
        <strain evidence="2">RIB 2604</strain>
    </source>
</reference>
<sequence length="64" mass="7340">MRDDSCLAEIADLEQLQKLQGNRFGMRRLVTATVPEPVERIDFMTLVQQMKKDLLGSVIFLSKD</sequence>